<dbReference type="GO" id="GO:0006046">
    <property type="term" value="P:N-acetylglucosamine catabolic process"/>
    <property type="evidence" value="ECO:0007669"/>
    <property type="project" value="TreeGrafter"/>
</dbReference>
<comment type="caution">
    <text evidence="5">The sequence shown here is derived from an EMBL/GenBank/DDBJ whole genome shotgun (WGS) entry which is preliminary data.</text>
</comment>
<dbReference type="AlphaFoldDB" id="A0A932EP42"/>
<protein>
    <submittedName>
        <fullName evidence="5">D-aminoacylase</fullName>
    </submittedName>
</protein>
<dbReference type="PANTHER" id="PTHR11113:SF14">
    <property type="entry name" value="N-ACETYLGLUCOSAMINE-6-PHOSPHATE DEACETYLASE"/>
    <property type="match status" value="1"/>
</dbReference>
<proteinExistence type="inferred from homology"/>
<evidence type="ECO:0000313" key="6">
    <source>
        <dbReference type="Proteomes" id="UP000779809"/>
    </source>
</evidence>
<dbReference type="CDD" id="cd01297">
    <property type="entry name" value="D-aminoacylase"/>
    <property type="match status" value="1"/>
</dbReference>
<feature type="domain" description="Amidohydrolase 3" evidence="4">
    <location>
        <begin position="75"/>
        <end position="496"/>
    </location>
</feature>
<keyword evidence="3" id="KW-0732">Signal</keyword>
<dbReference type="InterPro" id="IPR013108">
    <property type="entry name" value="Amidohydro_3"/>
</dbReference>
<evidence type="ECO:0000313" key="5">
    <source>
        <dbReference type="EMBL" id="MBI2677864.1"/>
    </source>
</evidence>
<dbReference type="SUPFAM" id="SSF51338">
    <property type="entry name" value="Composite domain of metallo-dependent hydrolases"/>
    <property type="match status" value="1"/>
</dbReference>
<dbReference type="EMBL" id="JACPNR010000004">
    <property type="protein sequence ID" value="MBI2677864.1"/>
    <property type="molecule type" value="Genomic_DNA"/>
</dbReference>
<keyword evidence="2" id="KW-0378">Hydrolase</keyword>
<reference evidence="5" key="1">
    <citation type="submission" date="2020-07" db="EMBL/GenBank/DDBJ databases">
        <title>Huge and variable diversity of episymbiotic CPR bacteria and DPANN archaea in groundwater ecosystems.</title>
        <authorList>
            <person name="He C.Y."/>
            <person name="Keren R."/>
            <person name="Whittaker M."/>
            <person name="Farag I.F."/>
            <person name="Doudna J."/>
            <person name="Cate J.H.D."/>
            <person name="Banfield J.F."/>
        </authorList>
    </citation>
    <scope>NUCLEOTIDE SEQUENCE</scope>
    <source>
        <strain evidence="5">NC_groundwater_580_Pr5_B-0.1um_64_19</strain>
    </source>
</reference>
<evidence type="ECO:0000256" key="3">
    <source>
        <dbReference type="SAM" id="SignalP"/>
    </source>
</evidence>
<dbReference type="Gene3D" id="3.20.20.140">
    <property type="entry name" value="Metal-dependent hydrolases"/>
    <property type="match status" value="2"/>
</dbReference>
<dbReference type="GO" id="GO:0008448">
    <property type="term" value="F:N-acetylglucosamine-6-phosphate deacetylase activity"/>
    <property type="evidence" value="ECO:0007669"/>
    <property type="project" value="TreeGrafter"/>
</dbReference>
<dbReference type="SUPFAM" id="SSF51556">
    <property type="entry name" value="Metallo-dependent hydrolases"/>
    <property type="match status" value="1"/>
</dbReference>
<feature type="signal peptide" evidence="3">
    <location>
        <begin position="1"/>
        <end position="19"/>
    </location>
</feature>
<evidence type="ECO:0000256" key="2">
    <source>
        <dbReference type="ARBA" id="ARBA00022801"/>
    </source>
</evidence>
<sequence>MRRVSFLFALLLLAVDVSAQMSPTQTSPTTPGTLLRNVLIFDGAGSAPVRGDVRIAGDRIAAVGAGLAPLAGETVIDEHGLALAPGFIDMHSHAGDGIFKQRTAGVMVRQGITTALIGQDGGSEFPLADFLAHLDREPAAMNFASMSGQGTLREQVMGKGQDLLRPSTAAELGRMRALLTADMKAGAFGLSTGLEYDPAHFSTTDEVVELSKVAAAYGGFYISHVRDEGNEVFKSFDEVLEIGRRGGLPVEITHIKLGTTPVWHLAAKRMPLLFAAAGRGHIRLTADVYPYTFWHSDIRVIMLDRDYFNPKKVAKVIAENGGADRIHVVHYGPQPAMNGKDLAQIAKAWHMTPVEAYMRIVKATMPQADGKEPEEDVIVESMSEDDLRWFIADPNIMYCTDGGLTMQHPRSAGSFPRILGRYARDLKLLSMQEAIRKMTSMPAQHLGLADRGKVAPGYVADLVLFDPATILDQSTLEKWDAPPLGIPAVMVSGQWVVRDGKITGALPGKVLRHAAKQ</sequence>
<gene>
    <name evidence="5" type="ORF">HYX28_03690</name>
</gene>
<name>A0A932EP42_9BACT</name>
<dbReference type="Pfam" id="PF07969">
    <property type="entry name" value="Amidohydro_3"/>
    <property type="match status" value="1"/>
</dbReference>
<dbReference type="InterPro" id="IPR011059">
    <property type="entry name" value="Metal-dep_hydrolase_composite"/>
</dbReference>
<dbReference type="InterPro" id="IPR032466">
    <property type="entry name" value="Metal_Hydrolase"/>
</dbReference>
<dbReference type="Proteomes" id="UP000779809">
    <property type="component" value="Unassembled WGS sequence"/>
</dbReference>
<organism evidence="5 6">
    <name type="scientific">Candidatus Korobacter versatilis</name>
    <dbReference type="NCBI Taxonomy" id="658062"/>
    <lineage>
        <taxon>Bacteria</taxon>
        <taxon>Pseudomonadati</taxon>
        <taxon>Acidobacteriota</taxon>
        <taxon>Terriglobia</taxon>
        <taxon>Terriglobales</taxon>
        <taxon>Candidatus Korobacteraceae</taxon>
        <taxon>Candidatus Korobacter</taxon>
    </lineage>
</organism>
<feature type="chain" id="PRO_5037526988" evidence="3">
    <location>
        <begin position="20"/>
        <end position="517"/>
    </location>
</feature>
<accession>A0A932EP42</accession>
<evidence type="ECO:0000256" key="1">
    <source>
        <dbReference type="ARBA" id="ARBA00010716"/>
    </source>
</evidence>
<evidence type="ECO:0000259" key="4">
    <source>
        <dbReference type="Pfam" id="PF07969"/>
    </source>
</evidence>
<dbReference type="PANTHER" id="PTHR11113">
    <property type="entry name" value="N-ACETYLGLUCOSAMINE-6-PHOSPHATE DEACETYLASE"/>
    <property type="match status" value="1"/>
</dbReference>
<comment type="similarity">
    <text evidence="1">Belongs to the metallo-dependent hydrolases superfamily. NagA family.</text>
</comment>